<protein>
    <submittedName>
        <fullName evidence="2">Uncharacterized protein</fullName>
    </submittedName>
</protein>
<sequence>KSRKGHFGMVLVILFHGQMTRMTLDPAPSFLTSTSTSGQREDV</sequence>
<comment type="caution">
    <text evidence="2">The sequence shown here is derived from an EMBL/GenBank/DDBJ whole genome shotgun (WGS) entry which is preliminary data.</text>
</comment>
<keyword evidence="1" id="KW-0732">Signal</keyword>
<keyword evidence="3" id="KW-1185">Reference proteome</keyword>
<feature type="non-terminal residue" evidence="2">
    <location>
        <position position="1"/>
    </location>
</feature>
<feature type="signal peptide" evidence="1">
    <location>
        <begin position="1"/>
        <end position="20"/>
    </location>
</feature>
<evidence type="ECO:0000313" key="2">
    <source>
        <dbReference type="EMBL" id="GBM78936.1"/>
    </source>
</evidence>
<gene>
    <name evidence="2" type="ORF">AVEN_26731_1</name>
</gene>
<organism evidence="2 3">
    <name type="scientific">Araneus ventricosus</name>
    <name type="common">Orbweaver spider</name>
    <name type="synonym">Epeira ventricosa</name>
    <dbReference type="NCBI Taxonomy" id="182803"/>
    <lineage>
        <taxon>Eukaryota</taxon>
        <taxon>Metazoa</taxon>
        <taxon>Ecdysozoa</taxon>
        <taxon>Arthropoda</taxon>
        <taxon>Chelicerata</taxon>
        <taxon>Arachnida</taxon>
        <taxon>Araneae</taxon>
        <taxon>Araneomorphae</taxon>
        <taxon>Entelegynae</taxon>
        <taxon>Araneoidea</taxon>
        <taxon>Araneidae</taxon>
        <taxon>Araneus</taxon>
    </lineage>
</organism>
<name>A0A4Y2IPM9_ARAVE</name>
<accession>A0A4Y2IPM9</accession>
<reference evidence="2 3" key="1">
    <citation type="journal article" date="2019" name="Sci. Rep.">
        <title>Orb-weaving spider Araneus ventricosus genome elucidates the spidroin gene catalogue.</title>
        <authorList>
            <person name="Kono N."/>
            <person name="Nakamura H."/>
            <person name="Ohtoshi R."/>
            <person name="Moran D.A.P."/>
            <person name="Shinohara A."/>
            <person name="Yoshida Y."/>
            <person name="Fujiwara M."/>
            <person name="Mori M."/>
            <person name="Tomita M."/>
            <person name="Arakawa K."/>
        </authorList>
    </citation>
    <scope>NUCLEOTIDE SEQUENCE [LARGE SCALE GENOMIC DNA]</scope>
</reference>
<evidence type="ECO:0000313" key="3">
    <source>
        <dbReference type="Proteomes" id="UP000499080"/>
    </source>
</evidence>
<feature type="chain" id="PRO_5021428853" evidence="1">
    <location>
        <begin position="21"/>
        <end position="43"/>
    </location>
</feature>
<proteinExistence type="predicted"/>
<evidence type="ECO:0000256" key="1">
    <source>
        <dbReference type="SAM" id="SignalP"/>
    </source>
</evidence>
<dbReference type="AlphaFoldDB" id="A0A4Y2IPM9"/>
<dbReference type="EMBL" id="BGPR01002787">
    <property type="protein sequence ID" value="GBM78936.1"/>
    <property type="molecule type" value="Genomic_DNA"/>
</dbReference>
<dbReference type="Proteomes" id="UP000499080">
    <property type="component" value="Unassembled WGS sequence"/>
</dbReference>